<proteinExistence type="predicted"/>
<reference evidence="1 2" key="1">
    <citation type="submission" date="2021-04" db="EMBL/GenBank/DDBJ databases">
        <authorList>
            <person name="Ivanova A."/>
        </authorList>
    </citation>
    <scope>NUCLEOTIDE SEQUENCE [LARGE SCALE GENOMIC DNA]</scope>
    <source>
        <strain evidence="1 2">G18</strain>
    </source>
</reference>
<comment type="caution">
    <text evidence="1">The sequence shown here is derived from an EMBL/GenBank/DDBJ whole genome shotgun (WGS) entry which is preliminary data.</text>
</comment>
<dbReference type="EMBL" id="JAGKQQ010000001">
    <property type="protein sequence ID" value="MBP3954363.1"/>
    <property type="molecule type" value="Genomic_DNA"/>
</dbReference>
<keyword evidence="2" id="KW-1185">Reference proteome</keyword>
<evidence type="ECO:0000313" key="1">
    <source>
        <dbReference type="EMBL" id="MBP3954363.1"/>
    </source>
</evidence>
<organism evidence="1 2">
    <name type="scientific">Gemmata palustris</name>
    <dbReference type="NCBI Taxonomy" id="2822762"/>
    <lineage>
        <taxon>Bacteria</taxon>
        <taxon>Pseudomonadati</taxon>
        <taxon>Planctomycetota</taxon>
        <taxon>Planctomycetia</taxon>
        <taxon>Gemmatales</taxon>
        <taxon>Gemmataceae</taxon>
        <taxon>Gemmata</taxon>
    </lineage>
</organism>
<name>A0ABS5BKX7_9BACT</name>
<protein>
    <recommendedName>
        <fullName evidence="3">Phage ABA sandwich domain-containing protein</fullName>
    </recommendedName>
</protein>
<evidence type="ECO:0008006" key="3">
    <source>
        <dbReference type="Google" id="ProtNLM"/>
    </source>
</evidence>
<evidence type="ECO:0000313" key="2">
    <source>
        <dbReference type="Proteomes" id="UP000676565"/>
    </source>
</evidence>
<accession>A0ABS5BKX7</accession>
<gene>
    <name evidence="1" type="ORF">J8F10_03505</name>
</gene>
<dbReference type="Proteomes" id="UP000676565">
    <property type="component" value="Unassembled WGS sequence"/>
</dbReference>
<dbReference type="RefSeq" id="WP_210652499.1">
    <property type="nucleotide sequence ID" value="NZ_JAGKQQ010000001.1"/>
</dbReference>
<sequence>MTPLAQIAIDFARECLKWRKAEFSGTSLTELMWFNAPGGIRFLRFGDLSAVMSAVREWCDRTGCRIEMHYSPDQNGFGVLCEGVDTWDADPCHALLEACVEASRKLKTA</sequence>